<feature type="compositionally biased region" description="Basic and acidic residues" evidence="1">
    <location>
        <begin position="1"/>
        <end position="17"/>
    </location>
</feature>
<proteinExistence type="predicted"/>
<sequence length="64" mass="7345">MSPERGESGTKRGEEQRISLICEGSGTNRGEEREEESRTRRKQDKTRRRIRGRVPNAPEANGYV</sequence>
<gene>
    <name evidence="2" type="ORF">D7Z54_17250</name>
</gene>
<dbReference type="EMBL" id="RBVX01000017">
    <property type="protein sequence ID" value="RSL32172.1"/>
    <property type="molecule type" value="Genomic_DNA"/>
</dbReference>
<feature type="compositionally biased region" description="Basic residues" evidence="1">
    <location>
        <begin position="39"/>
        <end position="52"/>
    </location>
</feature>
<evidence type="ECO:0000256" key="1">
    <source>
        <dbReference type="SAM" id="MobiDB-lite"/>
    </source>
</evidence>
<evidence type="ECO:0000313" key="3">
    <source>
        <dbReference type="Proteomes" id="UP000275076"/>
    </source>
</evidence>
<feature type="compositionally biased region" description="Basic and acidic residues" evidence="1">
    <location>
        <begin position="29"/>
        <end position="38"/>
    </location>
</feature>
<accession>A0A3R9P6B2</accession>
<reference evidence="2 3" key="1">
    <citation type="submission" date="2018-10" db="EMBL/GenBank/DDBJ databases">
        <title>Draft genome sequence of Bacillus salarius IM0101, isolated from a hypersaline soil in Inner Mongolia, China.</title>
        <authorList>
            <person name="Yamprayoonswat W."/>
            <person name="Boonvisut S."/>
            <person name="Jumpathong W."/>
            <person name="Sittihan S."/>
            <person name="Ruangsuj P."/>
            <person name="Wanthongcharoen S."/>
            <person name="Thongpramul N."/>
            <person name="Pimmason S."/>
            <person name="Yu B."/>
            <person name="Yasawong M."/>
        </authorList>
    </citation>
    <scope>NUCLEOTIDE SEQUENCE [LARGE SCALE GENOMIC DNA]</scope>
    <source>
        <strain evidence="2 3">IM0101</strain>
    </source>
</reference>
<dbReference type="AlphaFoldDB" id="A0A3R9P6B2"/>
<comment type="caution">
    <text evidence="2">The sequence shown here is derived from an EMBL/GenBank/DDBJ whole genome shotgun (WGS) entry which is preliminary data.</text>
</comment>
<feature type="region of interest" description="Disordered" evidence="1">
    <location>
        <begin position="1"/>
        <end position="64"/>
    </location>
</feature>
<evidence type="ECO:0000313" key="2">
    <source>
        <dbReference type="EMBL" id="RSL32172.1"/>
    </source>
</evidence>
<name>A0A3R9P6B2_9BACI</name>
<keyword evidence="3" id="KW-1185">Reference proteome</keyword>
<protein>
    <submittedName>
        <fullName evidence="2">Uncharacterized protein</fullName>
    </submittedName>
</protein>
<organism evidence="2 3">
    <name type="scientific">Salibacterium salarium</name>
    <dbReference type="NCBI Taxonomy" id="284579"/>
    <lineage>
        <taxon>Bacteria</taxon>
        <taxon>Bacillati</taxon>
        <taxon>Bacillota</taxon>
        <taxon>Bacilli</taxon>
        <taxon>Bacillales</taxon>
        <taxon>Bacillaceae</taxon>
    </lineage>
</organism>
<dbReference type="Proteomes" id="UP000275076">
    <property type="component" value="Unassembled WGS sequence"/>
</dbReference>